<dbReference type="PANTHER" id="PTHR21666:SF270">
    <property type="entry name" value="MUREIN HYDROLASE ACTIVATOR ENVC"/>
    <property type="match status" value="1"/>
</dbReference>
<dbReference type="CDD" id="cd12797">
    <property type="entry name" value="M23_peptidase"/>
    <property type="match status" value="1"/>
</dbReference>
<dbReference type="Gene3D" id="2.70.70.10">
    <property type="entry name" value="Glucose Permease (Domain IIA)"/>
    <property type="match status" value="1"/>
</dbReference>
<dbReference type="EC" id="3.4.24.-" evidence="3"/>
<feature type="region of interest" description="Disordered" evidence="1">
    <location>
        <begin position="344"/>
        <end position="368"/>
    </location>
</feature>
<dbReference type="InterPro" id="IPR011055">
    <property type="entry name" value="Dup_hybrid_motif"/>
</dbReference>
<dbReference type="InterPro" id="IPR050570">
    <property type="entry name" value="Cell_wall_metabolism_enzyme"/>
</dbReference>
<gene>
    <name evidence="3" type="ORF">ACFQ21_28520</name>
</gene>
<protein>
    <submittedName>
        <fullName evidence="3">M23 family metallopeptidase</fullName>
        <ecNumber evidence="3">3.4.24.-</ecNumber>
    </submittedName>
</protein>
<evidence type="ECO:0000313" key="3">
    <source>
        <dbReference type="EMBL" id="MFD1003304.1"/>
    </source>
</evidence>
<evidence type="ECO:0000313" key="4">
    <source>
        <dbReference type="Proteomes" id="UP001597112"/>
    </source>
</evidence>
<dbReference type="GO" id="GO:0016787">
    <property type="term" value="F:hydrolase activity"/>
    <property type="evidence" value="ECO:0007669"/>
    <property type="project" value="UniProtKB-KW"/>
</dbReference>
<keyword evidence="3" id="KW-0378">Hydrolase</keyword>
<dbReference type="Pfam" id="PF01551">
    <property type="entry name" value="Peptidase_M23"/>
    <property type="match status" value="1"/>
</dbReference>
<dbReference type="SUPFAM" id="SSF51261">
    <property type="entry name" value="Duplicated hybrid motif"/>
    <property type="match status" value="1"/>
</dbReference>
<dbReference type="PANTHER" id="PTHR21666">
    <property type="entry name" value="PEPTIDASE-RELATED"/>
    <property type="match status" value="1"/>
</dbReference>
<dbReference type="InterPro" id="IPR016047">
    <property type="entry name" value="M23ase_b-sheet_dom"/>
</dbReference>
<evidence type="ECO:0000259" key="2">
    <source>
        <dbReference type="Pfam" id="PF01551"/>
    </source>
</evidence>
<evidence type="ECO:0000256" key="1">
    <source>
        <dbReference type="SAM" id="MobiDB-lite"/>
    </source>
</evidence>
<sequence length="368" mass="40683">MTISGTTLQAQGYRLSVDMRMLHQPESVAIGGRRMIYYELVLTNFSSDTIALQTLRVVTVRDSVLVASFTSEDLKKRFANIPTVATGNPDTLLLRPGAASILYIEIAGEKLTDPIRHVMEGTLLSRGKKSMIRIQDEGWTVKHTPIILGAPLRNGPWVAIYDPAWARGHRRVIYTMNGKARIPGRFAIDFILLNDKGQYTKENEDVIANWYGYGVDVLAVADGTVVTVRDDFQEVKTVSAHPAVPAEKATGNYIVLDIGNNHFAFYEHLKPGSIRVRPGQKIRKGDVVASLGFTGQTTGPHLHFHVADRNSPLGAEGIPFVFESFSQLGVYNDLSRMGQHRWDTSGNSNGKKIANERPVPNAVVQFTK</sequence>
<proteinExistence type="predicted"/>
<dbReference type="EMBL" id="JBHTKA010000015">
    <property type="protein sequence ID" value="MFD1003304.1"/>
    <property type="molecule type" value="Genomic_DNA"/>
</dbReference>
<name>A0ABW3KAY8_9BACT</name>
<dbReference type="Proteomes" id="UP001597112">
    <property type="component" value="Unassembled WGS sequence"/>
</dbReference>
<reference evidence="4" key="1">
    <citation type="journal article" date="2019" name="Int. J. Syst. Evol. Microbiol.">
        <title>The Global Catalogue of Microorganisms (GCM) 10K type strain sequencing project: providing services to taxonomists for standard genome sequencing and annotation.</title>
        <authorList>
            <consortium name="The Broad Institute Genomics Platform"/>
            <consortium name="The Broad Institute Genome Sequencing Center for Infectious Disease"/>
            <person name="Wu L."/>
            <person name="Ma J."/>
        </authorList>
    </citation>
    <scope>NUCLEOTIDE SEQUENCE [LARGE SCALE GENOMIC DNA]</scope>
    <source>
        <strain evidence="4">CCUG 58938</strain>
    </source>
</reference>
<keyword evidence="4" id="KW-1185">Reference proteome</keyword>
<accession>A0ABW3KAY8</accession>
<comment type="caution">
    <text evidence="3">The sequence shown here is derived from an EMBL/GenBank/DDBJ whole genome shotgun (WGS) entry which is preliminary data.</text>
</comment>
<organism evidence="3 4">
    <name type="scientific">Ohtaekwangia kribbensis</name>
    <dbReference type="NCBI Taxonomy" id="688913"/>
    <lineage>
        <taxon>Bacteria</taxon>
        <taxon>Pseudomonadati</taxon>
        <taxon>Bacteroidota</taxon>
        <taxon>Cytophagia</taxon>
        <taxon>Cytophagales</taxon>
        <taxon>Fulvivirgaceae</taxon>
        <taxon>Ohtaekwangia</taxon>
    </lineage>
</organism>
<feature type="domain" description="M23ase beta-sheet core" evidence="2">
    <location>
        <begin position="213"/>
        <end position="311"/>
    </location>
</feature>